<feature type="region of interest" description="Disordered" evidence="1">
    <location>
        <begin position="385"/>
        <end position="406"/>
    </location>
</feature>
<comment type="caution">
    <text evidence="2">The sequence shown here is derived from an EMBL/GenBank/DDBJ whole genome shotgun (WGS) entry which is preliminary data.</text>
</comment>
<dbReference type="RefSeq" id="WP_379861457.1">
    <property type="nucleotide sequence ID" value="NZ_JBHMFC010000066.1"/>
</dbReference>
<accession>A0ABV5FDQ4</accession>
<organism evidence="2 3">
    <name type="scientific">Mariniflexile ostreae</name>
    <dbReference type="NCBI Taxonomy" id="1520892"/>
    <lineage>
        <taxon>Bacteria</taxon>
        <taxon>Pseudomonadati</taxon>
        <taxon>Bacteroidota</taxon>
        <taxon>Flavobacteriia</taxon>
        <taxon>Flavobacteriales</taxon>
        <taxon>Flavobacteriaceae</taxon>
        <taxon>Mariniflexile</taxon>
    </lineage>
</organism>
<name>A0ABV5FDQ4_9FLAO</name>
<evidence type="ECO:0000313" key="3">
    <source>
        <dbReference type="Proteomes" id="UP001589585"/>
    </source>
</evidence>
<dbReference type="Proteomes" id="UP001589585">
    <property type="component" value="Unassembled WGS sequence"/>
</dbReference>
<dbReference type="InterPro" id="IPR025460">
    <property type="entry name" value="DUF4280"/>
</dbReference>
<feature type="compositionally biased region" description="Basic and acidic residues" evidence="1">
    <location>
        <begin position="388"/>
        <end position="406"/>
    </location>
</feature>
<sequence>MGRINNWLENLLMGSDLVYTPPSHDQPPVSKEYEISKQQNEEARKEREKEEQAEDDLKMVIQGAKLQCAMCVTPIGDLMVNLDTPSIQDKKTATILEKDMTSLIFKGNCKKSPYSSSPCASVMQLGDWKHVGTSLVQDQPPLLLKSTIKCNYGGVDIKITDCGQRNEPEEINVVGAPVPVSEIIYVNGHFYNEDGTFEGKVDEEKGSGSVSDIYTCTKKEAKKDENGIEVITYKDFEILKEESNRITHSDFCYIAYIVRHEAGNNDLKELKCIAFTSYNRALKKKSTWKKLLATSYSSVPNKKELSENSNTEKDKLTRKALFSVLNGEDDITNGAEYWDGTDFLAWGNSETNPYNKLGQNKFDEYKFIEIPKDIYDDFVAANGSSARYSDRDNHPKTEDKGTQTSN</sequence>
<proteinExistence type="predicted"/>
<feature type="compositionally biased region" description="Basic and acidic residues" evidence="1">
    <location>
        <begin position="31"/>
        <end position="53"/>
    </location>
</feature>
<dbReference type="Pfam" id="PF14107">
    <property type="entry name" value="DUF4280"/>
    <property type="match status" value="1"/>
</dbReference>
<protein>
    <submittedName>
        <fullName evidence="2">DUF4280 domain-containing protein</fullName>
    </submittedName>
</protein>
<reference evidence="2 3" key="1">
    <citation type="submission" date="2024-09" db="EMBL/GenBank/DDBJ databases">
        <authorList>
            <person name="Sun Q."/>
            <person name="Mori K."/>
        </authorList>
    </citation>
    <scope>NUCLEOTIDE SEQUENCE [LARGE SCALE GENOMIC DNA]</scope>
    <source>
        <strain evidence="2 3">CECT 8622</strain>
    </source>
</reference>
<gene>
    <name evidence="2" type="ORF">ACFFU9_10830</name>
</gene>
<evidence type="ECO:0000256" key="1">
    <source>
        <dbReference type="SAM" id="MobiDB-lite"/>
    </source>
</evidence>
<evidence type="ECO:0000313" key="2">
    <source>
        <dbReference type="EMBL" id="MFB9057233.1"/>
    </source>
</evidence>
<feature type="region of interest" description="Disordered" evidence="1">
    <location>
        <begin position="19"/>
        <end position="53"/>
    </location>
</feature>
<dbReference type="EMBL" id="JBHMFC010000066">
    <property type="protein sequence ID" value="MFB9057233.1"/>
    <property type="molecule type" value="Genomic_DNA"/>
</dbReference>
<keyword evidence="3" id="KW-1185">Reference proteome</keyword>